<protein>
    <recommendedName>
        <fullName evidence="2">DUF7312 domain-containing protein</fullName>
    </recommendedName>
</protein>
<evidence type="ECO:0000256" key="1">
    <source>
        <dbReference type="SAM" id="MobiDB-lite"/>
    </source>
</evidence>
<feature type="region of interest" description="Disordered" evidence="1">
    <location>
        <begin position="1"/>
        <end position="81"/>
    </location>
</feature>
<dbReference type="Proteomes" id="UP000198397">
    <property type="component" value="Unassembled WGS sequence"/>
</dbReference>
<dbReference type="InterPro" id="IPR055736">
    <property type="entry name" value="DUF7312"/>
</dbReference>
<accession>A0A238VMD7</accession>
<dbReference type="RefSeq" id="WP_089383916.1">
    <property type="nucleotide sequence ID" value="NZ_FZNQ01000003.1"/>
</dbReference>
<evidence type="ECO:0000313" key="4">
    <source>
        <dbReference type="Proteomes" id="UP000198397"/>
    </source>
</evidence>
<name>A0A238VMD7_HALVU</name>
<keyword evidence="4" id="KW-1185">Reference proteome</keyword>
<dbReference type="EMBL" id="FZNQ01000003">
    <property type="protein sequence ID" value="SNR35396.1"/>
    <property type="molecule type" value="Genomic_DNA"/>
</dbReference>
<reference evidence="3 4" key="1">
    <citation type="submission" date="2017-06" db="EMBL/GenBank/DDBJ databases">
        <authorList>
            <person name="Kim H.J."/>
            <person name="Triplett B.A."/>
        </authorList>
    </citation>
    <scope>NUCLEOTIDE SEQUENCE [LARGE SCALE GENOMIC DNA]</scope>
    <source>
        <strain evidence="3 4">DSM 8800</strain>
    </source>
</reference>
<organism evidence="3 4">
    <name type="scientific">Halorubrum vacuolatum</name>
    <name type="common">Natronobacterium vacuolatum</name>
    <dbReference type="NCBI Taxonomy" id="63740"/>
    <lineage>
        <taxon>Archaea</taxon>
        <taxon>Methanobacteriati</taxon>
        <taxon>Methanobacteriota</taxon>
        <taxon>Stenosarchaea group</taxon>
        <taxon>Halobacteria</taxon>
        <taxon>Halobacteriales</taxon>
        <taxon>Haloferacaceae</taxon>
        <taxon>Halorubrum</taxon>
    </lineage>
</organism>
<evidence type="ECO:0000313" key="3">
    <source>
        <dbReference type="EMBL" id="SNR35396.1"/>
    </source>
</evidence>
<evidence type="ECO:0000259" key="2">
    <source>
        <dbReference type="Pfam" id="PF23994"/>
    </source>
</evidence>
<proteinExistence type="predicted"/>
<dbReference type="AlphaFoldDB" id="A0A238VMD7"/>
<gene>
    <name evidence="3" type="ORF">SAMN06264855_103119</name>
</gene>
<feature type="domain" description="DUF7312" evidence="2">
    <location>
        <begin position="52"/>
        <end position="105"/>
    </location>
</feature>
<dbReference type="OrthoDB" id="266213at2157"/>
<sequence>MTRASDPDGRVDPTDDARTAGSGEGGPVDPEGEGGPGGSTSADHGAGADDDEREWRFAVEDVGPDGVTEDTSTPRDEPIEPGEVDLEHAAFVVLGVAITVGTLVLGF</sequence>
<feature type="compositionally biased region" description="Basic and acidic residues" evidence="1">
    <location>
        <begin position="1"/>
        <end position="18"/>
    </location>
</feature>
<dbReference type="Pfam" id="PF23994">
    <property type="entry name" value="DUF7312"/>
    <property type="match status" value="1"/>
</dbReference>